<keyword evidence="3" id="KW-1185">Reference proteome</keyword>
<dbReference type="PANTHER" id="PTHR15020">
    <property type="entry name" value="FLAVIN REDUCTASE-RELATED"/>
    <property type="match status" value="1"/>
</dbReference>
<sequence>MSLRVVIAGGHGNIALHLTKELSGRGDTVIGLIRNPSHVHDVHTAGGEALLLNLEHAPQADVVEALEGADAVVFAAGAGPGSGAARKDTVDRGAAVLLADAAEKAGVRRFIQISAFGAGAPVPDGADEVWAAYLTAKTEAEQDLMQRATLDWTILRPGLLTNDEPSGLVSLSSESIPKDSVSRADVAAVLAALLHTDHTVNQILHLTQGTTEIPEAVANSA</sequence>
<dbReference type="RefSeq" id="WP_188672129.1">
    <property type="nucleotide sequence ID" value="NZ_BMJH01000001.1"/>
</dbReference>
<proteinExistence type="predicted"/>
<evidence type="ECO:0000313" key="3">
    <source>
        <dbReference type="Proteomes" id="UP000641514"/>
    </source>
</evidence>
<name>A0A916U8C3_9ACTN</name>
<dbReference type="InterPro" id="IPR036291">
    <property type="entry name" value="NAD(P)-bd_dom_sf"/>
</dbReference>
<comment type="caution">
    <text evidence="2">The sequence shown here is derived from an EMBL/GenBank/DDBJ whole genome shotgun (WGS) entry which is preliminary data.</text>
</comment>
<evidence type="ECO:0000313" key="2">
    <source>
        <dbReference type="EMBL" id="GGC63491.1"/>
    </source>
</evidence>
<reference evidence="2" key="2">
    <citation type="submission" date="2020-09" db="EMBL/GenBank/DDBJ databases">
        <authorList>
            <person name="Sun Q."/>
            <person name="Zhou Y."/>
        </authorList>
    </citation>
    <scope>NUCLEOTIDE SEQUENCE</scope>
    <source>
        <strain evidence="2">CGMCC 1.15478</strain>
    </source>
</reference>
<evidence type="ECO:0000259" key="1">
    <source>
        <dbReference type="Pfam" id="PF13460"/>
    </source>
</evidence>
<protein>
    <recommendedName>
        <fullName evidence="1">NAD(P)-binding domain-containing protein</fullName>
    </recommendedName>
</protein>
<dbReference type="SUPFAM" id="SSF51735">
    <property type="entry name" value="NAD(P)-binding Rossmann-fold domains"/>
    <property type="match status" value="1"/>
</dbReference>
<feature type="domain" description="NAD(P)-binding" evidence="1">
    <location>
        <begin position="9"/>
        <end position="196"/>
    </location>
</feature>
<dbReference type="Pfam" id="PF13460">
    <property type="entry name" value="NAD_binding_10"/>
    <property type="match status" value="1"/>
</dbReference>
<dbReference type="Proteomes" id="UP000641514">
    <property type="component" value="Unassembled WGS sequence"/>
</dbReference>
<organism evidence="2 3">
    <name type="scientific">Hoyosella rhizosphaerae</name>
    <dbReference type="NCBI Taxonomy" id="1755582"/>
    <lineage>
        <taxon>Bacteria</taxon>
        <taxon>Bacillati</taxon>
        <taxon>Actinomycetota</taxon>
        <taxon>Actinomycetes</taxon>
        <taxon>Mycobacteriales</taxon>
        <taxon>Hoyosellaceae</taxon>
        <taxon>Hoyosella</taxon>
    </lineage>
</organism>
<gene>
    <name evidence="2" type="ORF">GCM10011410_14940</name>
</gene>
<dbReference type="InterPro" id="IPR016040">
    <property type="entry name" value="NAD(P)-bd_dom"/>
</dbReference>
<accession>A0A916U8C3</accession>
<dbReference type="AlphaFoldDB" id="A0A916U8C3"/>
<dbReference type="Gene3D" id="3.40.50.720">
    <property type="entry name" value="NAD(P)-binding Rossmann-like Domain"/>
    <property type="match status" value="1"/>
</dbReference>
<dbReference type="EMBL" id="BMJH01000001">
    <property type="protein sequence ID" value="GGC63491.1"/>
    <property type="molecule type" value="Genomic_DNA"/>
</dbReference>
<dbReference type="PANTHER" id="PTHR15020:SF50">
    <property type="entry name" value="UPF0659 PROTEIN YMR090W"/>
    <property type="match status" value="1"/>
</dbReference>
<reference evidence="2" key="1">
    <citation type="journal article" date="2014" name="Int. J. Syst. Evol. Microbiol.">
        <title>Complete genome sequence of Corynebacterium casei LMG S-19264T (=DSM 44701T), isolated from a smear-ripened cheese.</title>
        <authorList>
            <consortium name="US DOE Joint Genome Institute (JGI-PGF)"/>
            <person name="Walter F."/>
            <person name="Albersmeier A."/>
            <person name="Kalinowski J."/>
            <person name="Ruckert C."/>
        </authorList>
    </citation>
    <scope>NUCLEOTIDE SEQUENCE</scope>
    <source>
        <strain evidence="2">CGMCC 1.15478</strain>
    </source>
</reference>